<dbReference type="PANTHER" id="PTHR34471:SF1">
    <property type="entry name" value="ARGININE REPRESSOR"/>
    <property type="match status" value="1"/>
</dbReference>
<dbReference type="InterPro" id="IPR020900">
    <property type="entry name" value="Arg_repress_DNA-bd"/>
</dbReference>
<dbReference type="AlphaFoldDB" id="A0A2K9E8H8"/>
<dbReference type="GO" id="GO:1900079">
    <property type="term" value="P:regulation of arginine biosynthetic process"/>
    <property type="evidence" value="ECO:0007669"/>
    <property type="project" value="UniProtKB-UniRule"/>
</dbReference>
<dbReference type="Proteomes" id="UP000239720">
    <property type="component" value="Unassembled WGS sequence"/>
</dbReference>
<dbReference type="InterPro" id="IPR036251">
    <property type="entry name" value="Arg_repress_C_sf"/>
</dbReference>
<dbReference type="InterPro" id="IPR036390">
    <property type="entry name" value="WH_DNA-bd_sf"/>
</dbReference>
<comment type="subcellular location">
    <subcellularLocation>
        <location evidence="1 7">Cytoplasm</location>
    </subcellularLocation>
</comment>
<protein>
    <recommendedName>
        <fullName evidence="7 8">Arginine repressor</fullName>
    </recommendedName>
</protein>
<dbReference type="HAMAP" id="MF_00173">
    <property type="entry name" value="Arg_repressor"/>
    <property type="match status" value="1"/>
</dbReference>
<evidence type="ECO:0000256" key="5">
    <source>
        <dbReference type="ARBA" id="ARBA00023125"/>
    </source>
</evidence>
<dbReference type="EMBL" id="CP025197">
    <property type="protein sequence ID" value="AUG57876.1"/>
    <property type="molecule type" value="Genomic_DNA"/>
</dbReference>
<dbReference type="GO" id="GO:0003700">
    <property type="term" value="F:DNA-binding transcription factor activity"/>
    <property type="evidence" value="ECO:0007669"/>
    <property type="project" value="UniProtKB-UniRule"/>
</dbReference>
<dbReference type="SUPFAM" id="SSF46785">
    <property type="entry name" value="Winged helix' DNA-binding domain"/>
    <property type="match status" value="1"/>
</dbReference>
<reference evidence="12 14" key="2">
    <citation type="journal article" date="2018" name="Syst. Appl. Microbiol.">
        <title>Characterization and high-quality draft genome sequence of Herbivorax saccincola A7, an anaerobic, alkaliphilic, thermophilic, cellulolytic, and xylanolytic bacterium.</title>
        <authorList>
            <person name="Aikawa S."/>
            <person name="Baramee S."/>
            <person name="Sermsathanaswadi J."/>
            <person name="Thianheng P."/>
            <person name="Tachaapaikoon C."/>
            <person name="Shikata A."/>
            <person name="Waeonukul R."/>
            <person name="Pason P."/>
            <person name="Ratanakhanokchai K."/>
            <person name="Kosugi A."/>
        </authorList>
    </citation>
    <scope>NUCLEOTIDE SEQUENCE [LARGE SCALE GENOMIC DNA]</scope>
    <source>
        <strain evidence="12 14">A7</strain>
    </source>
</reference>
<dbReference type="Gene3D" id="1.10.10.10">
    <property type="entry name" value="Winged helix-like DNA-binding domain superfamily/Winged helix DNA-binding domain"/>
    <property type="match status" value="1"/>
</dbReference>
<comment type="pathway">
    <text evidence="7">Amino-acid biosynthesis; L-arginine biosynthesis [regulation].</text>
</comment>
<name>A0A2K9E8H8_9FIRM</name>
<dbReference type="NCBIfam" id="NF001680">
    <property type="entry name" value="PRK00441.1"/>
    <property type="match status" value="1"/>
</dbReference>
<evidence type="ECO:0000313" key="12">
    <source>
        <dbReference type="EMBL" id="PQQ67777.1"/>
    </source>
</evidence>
<keyword evidence="13" id="KW-1185">Reference proteome</keyword>
<reference evidence="11 13" key="1">
    <citation type="submission" date="2017-12" db="EMBL/GenBank/DDBJ databases">
        <title>Complete genome sequence of Herbivorax saccincola GGR1, a novel Cellulosome-producing hydrolytic bacterium in a thermophilic biogas plant, established by Illumina and Nanopore MinION sequencing.</title>
        <authorList>
            <person name="Pechtl A."/>
            <person name="Ruckert C."/>
            <person name="Koeck D.E."/>
            <person name="Maus I."/>
            <person name="Winkler A."/>
            <person name="Kalinowski J."/>
            <person name="Puhler A."/>
            <person name="Schwarz W.W."/>
            <person name="Zverlov V.V."/>
            <person name="Schluter A."/>
            <person name="Liebl W."/>
        </authorList>
    </citation>
    <scope>NUCLEOTIDE SEQUENCE [LARGE SCALE GENOMIC DNA]</scope>
    <source>
        <strain evidence="11">GGR1</strain>
        <strain evidence="13">SR1</strain>
    </source>
</reference>
<feature type="domain" description="Arginine repressor DNA-binding" evidence="9">
    <location>
        <begin position="2"/>
        <end position="65"/>
    </location>
</feature>
<keyword evidence="6 7" id="KW-0804">Transcription</keyword>
<evidence type="ECO:0000256" key="8">
    <source>
        <dbReference type="NCBIfam" id="TIGR01529"/>
    </source>
</evidence>
<gene>
    <name evidence="7 11" type="primary">argR</name>
    <name evidence="12" type="ORF">B9R14_14140</name>
    <name evidence="11" type="ORF">HVS_09895</name>
</gene>
<keyword evidence="7" id="KW-0055">Arginine biosynthesis</keyword>
<keyword evidence="5 7" id="KW-0238">DNA-binding</keyword>
<dbReference type="GO" id="GO:0051259">
    <property type="term" value="P:protein complex oligomerization"/>
    <property type="evidence" value="ECO:0007669"/>
    <property type="project" value="InterPro"/>
</dbReference>
<dbReference type="Proteomes" id="UP000233534">
    <property type="component" value="Chromosome"/>
</dbReference>
<keyword evidence="7" id="KW-0028">Amino-acid biosynthesis</keyword>
<evidence type="ECO:0000256" key="4">
    <source>
        <dbReference type="ARBA" id="ARBA00023015"/>
    </source>
</evidence>
<accession>A0A2K9E8H8</accession>
<evidence type="ECO:0000313" key="11">
    <source>
        <dbReference type="EMBL" id="AUG57876.1"/>
    </source>
</evidence>
<dbReference type="Pfam" id="PF02863">
    <property type="entry name" value="Arg_repressor_C"/>
    <property type="match status" value="1"/>
</dbReference>
<comment type="similarity">
    <text evidence="2 7">Belongs to the ArgR family.</text>
</comment>
<proteinExistence type="inferred from homology"/>
<feature type="domain" description="Arginine repressor C-terminal" evidence="10">
    <location>
        <begin position="79"/>
        <end position="145"/>
    </location>
</feature>
<dbReference type="PANTHER" id="PTHR34471">
    <property type="entry name" value="ARGININE REPRESSOR"/>
    <property type="match status" value="1"/>
</dbReference>
<keyword evidence="3 7" id="KW-0963">Cytoplasm</keyword>
<evidence type="ECO:0000259" key="9">
    <source>
        <dbReference type="Pfam" id="PF01316"/>
    </source>
</evidence>
<evidence type="ECO:0000256" key="7">
    <source>
        <dbReference type="HAMAP-Rule" id="MF_00173"/>
    </source>
</evidence>
<dbReference type="GO" id="GO:0003677">
    <property type="term" value="F:DNA binding"/>
    <property type="evidence" value="ECO:0007669"/>
    <property type="project" value="UniProtKB-KW"/>
</dbReference>
<dbReference type="InterPro" id="IPR001669">
    <property type="entry name" value="Arg_repress"/>
</dbReference>
<evidence type="ECO:0000259" key="10">
    <source>
        <dbReference type="Pfam" id="PF02863"/>
    </source>
</evidence>
<dbReference type="UniPathway" id="UPA00068"/>
<dbReference type="OrthoDB" id="9807089at2"/>
<evidence type="ECO:0000256" key="1">
    <source>
        <dbReference type="ARBA" id="ARBA00004496"/>
    </source>
</evidence>
<dbReference type="NCBIfam" id="TIGR01529">
    <property type="entry name" value="argR_whole"/>
    <property type="match status" value="1"/>
</dbReference>
<dbReference type="InterPro" id="IPR020899">
    <property type="entry name" value="Arg_repress_C"/>
</dbReference>
<dbReference type="Pfam" id="PF01316">
    <property type="entry name" value="Arg_repressor"/>
    <property type="match status" value="1"/>
</dbReference>
<dbReference type="PRINTS" id="PR01467">
    <property type="entry name" value="ARGREPRESSOR"/>
</dbReference>
<dbReference type="GO" id="GO:0006526">
    <property type="term" value="P:L-arginine biosynthetic process"/>
    <property type="evidence" value="ECO:0007669"/>
    <property type="project" value="UniProtKB-UniPathway"/>
</dbReference>
<evidence type="ECO:0000256" key="6">
    <source>
        <dbReference type="ARBA" id="ARBA00023163"/>
    </source>
</evidence>
<dbReference type="GO" id="GO:0034618">
    <property type="term" value="F:arginine binding"/>
    <property type="evidence" value="ECO:0007669"/>
    <property type="project" value="InterPro"/>
</dbReference>
<evidence type="ECO:0000313" key="14">
    <source>
        <dbReference type="Proteomes" id="UP000239720"/>
    </source>
</evidence>
<keyword evidence="4 7" id="KW-0805">Transcription regulation</keyword>
<evidence type="ECO:0000256" key="3">
    <source>
        <dbReference type="ARBA" id="ARBA00022490"/>
    </source>
</evidence>
<keyword evidence="7" id="KW-0678">Repressor</keyword>
<evidence type="ECO:0000256" key="2">
    <source>
        <dbReference type="ARBA" id="ARBA00008316"/>
    </source>
</evidence>
<dbReference type="KEGG" id="hsc:HVS_09895"/>
<evidence type="ECO:0000313" key="13">
    <source>
        <dbReference type="Proteomes" id="UP000233534"/>
    </source>
</evidence>
<sequence length="155" mass="17324">MKYNRQAKILEIIENEVIETQDELADRLKEAGMDVTQATISRDIKELRLIKVLTPDGRYRYATISKEGNIHSDRLITIFSKSYVSSDYANNIVVVKTLPGMAQACAAAIDSLGWTEIVGTIAGDDTIMIVCRAEKIAEELVDRFTRLAKTNLDDV</sequence>
<dbReference type="RefSeq" id="WP_101301768.1">
    <property type="nucleotide sequence ID" value="NZ_CP025197.1"/>
</dbReference>
<dbReference type="GO" id="GO:0005737">
    <property type="term" value="C:cytoplasm"/>
    <property type="evidence" value="ECO:0007669"/>
    <property type="project" value="UniProtKB-SubCell"/>
</dbReference>
<dbReference type="Gene3D" id="3.30.1360.40">
    <property type="match status" value="1"/>
</dbReference>
<dbReference type="EMBL" id="NEMB01000003">
    <property type="protein sequence ID" value="PQQ67777.1"/>
    <property type="molecule type" value="Genomic_DNA"/>
</dbReference>
<comment type="function">
    <text evidence="7">Regulates arginine biosynthesis genes.</text>
</comment>
<organism evidence="11 13">
    <name type="scientific">Acetivibrio saccincola</name>
    <dbReference type="NCBI Taxonomy" id="1677857"/>
    <lineage>
        <taxon>Bacteria</taxon>
        <taxon>Bacillati</taxon>
        <taxon>Bacillota</taxon>
        <taxon>Clostridia</taxon>
        <taxon>Eubacteriales</taxon>
        <taxon>Oscillospiraceae</taxon>
        <taxon>Acetivibrio</taxon>
    </lineage>
</organism>
<dbReference type="InterPro" id="IPR036388">
    <property type="entry name" value="WH-like_DNA-bd_sf"/>
</dbReference>
<dbReference type="SUPFAM" id="SSF55252">
    <property type="entry name" value="C-terminal domain of arginine repressor"/>
    <property type="match status" value="1"/>
</dbReference>